<dbReference type="EMBL" id="AYTS01000045">
    <property type="protein sequence ID" value="OOP57083.1"/>
    <property type="molecule type" value="Genomic_DNA"/>
</dbReference>
<protein>
    <submittedName>
        <fullName evidence="1">Uncharacterized protein</fullName>
    </submittedName>
</protein>
<dbReference type="AlphaFoldDB" id="A0A1V4AVC9"/>
<evidence type="ECO:0000313" key="2">
    <source>
        <dbReference type="Proteomes" id="UP000189681"/>
    </source>
</evidence>
<dbReference type="STRING" id="1004156.AYP45_05555"/>
<evidence type="ECO:0000313" key="1">
    <source>
        <dbReference type="EMBL" id="OOP57083.1"/>
    </source>
</evidence>
<sequence length="189" mass="20814">MIPPGGVCIHRHREGDQRWRSSLFHQRGIEDGAWQGLRMDGDGVGVVHRKSPEARSGICPKVGWWRERDGGDLRPERGRDFIRCQLIALTLELHAATGLAQFCAETRLEKSHGAGDCNAIADAFANGETHAAKRVGNPQDGLGGRYPRMDVFRRDARLRAGVRSARGDEDNLGGDDGIKVHCIDLRACL</sequence>
<name>A0A1V4AVC9_9BACT</name>
<reference evidence="1 2" key="1">
    <citation type="journal article" date="2017" name="Water Res.">
        <title>Discovery and metagenomic analysis of an anammox bacterial enrichment related to Candidatus "Brocadia caroliniensis" in a full-scale glycerol-fed nitritation-denitritation separate centrate treatment process.</title>
        <authorList>
            <person name="Park H."/>
            <person name="Brotto A.C."/>
            <person name="van Loosdrecht M.C."/>
            <person name="Chandran K."/>
        </authorList>
    </citation>
    <scope>NUCLEOTIDE SEQUENCE [LARGE SCALE GENOMIC DNA]</scope>
    <source>
        <strain evidence="1">26THWARD</strain>
    </source>
</reference>
<gene>
    <name evidence="1" type="ORF">AYP45_05555</name>
</gene>
<organism evidence="1 2">
    <name type="scientific">Candidatus Brocadia carolinensis</name>
    <dbReference type="NCBI Taxonomy" id="1004156"/>
    <lineage>
        <taxon>Bacteria</taxon>
        <taxon>Pseudomonadati</taxon>
        <taxon>Planctomycetota</taxon>
        <taxon>Candidatus Brocadiia</taxon>
        <taxon>Candidatus Brocadiales</taxon>
        <taxon>Candidatus Brocadiaceae</taxon>
        <taxon>Candidatus Brocadia</taxon>
    </lineage>
</organism>
<accession>A0A1V4AVC9</accession>
<comment type="caution">
    <text evidence="1">The sequence shown here is derived from an EMBL/GenBank/DDBJ whole genome shotgun (WGS) entry which is preliminary data.</text>
</comment>
<dbReference type="Proteomes" id="UP000189681">
    <property type="component" value="Unassembled WGS sequence"/>
</dbReference>
<proteinExistence type="predicted"/>